<evidence type="ECO:0000313" key="2">
    <source>
        <dbReference type="Proteomes" id="UP001220324"/>
    </source>
</evidence>
<sequence length="87" mass="9568">MTGRTSGVTIDIYLSDLLGDEIRALMASHALTLLVLGHELTLQVRSPTFGLPIQKYKAKMALILAVAADSLTNRELAEKHLISCWYV</sequence>
<name>A0AAD6CUF9_9EURO</name>
<dbReference type="Proteomes" id="UP001220324">
    <property type="component" value="Unassembled WGS sequence"/>
</dbReference>
<protein>
    <submittedName>
        <fullName evidence="1">Uncharacterized protein</fullName>
    </submittedName>
</protein>
<reference evidence="1 2" key="1">
    <citation type="journal article" date="2023" name="IMA Fungus">
        <title>Comparative genomic study of the Penicillium genus elucidates a diverse pangenome and 15 lateral gene transfer events.</title>
        <authorList>
            <person name="Petersen C."/>
            <person name="Sorensen T."/>
            <person name="Nielsen M.R."/>
            <person name="Sondergaard T.E."/>
            <person name="Sorensen J.L."/>
            <person name="Fitzpatrick D.A."/>
            <person name="Frisvad J.C."/>
            <person name="Nielsen K.L."/>
        </authorList>
    </citation>
    <scope>NUCLEOTIDE SEQUENCE [LARGE SCALE GENOMIC DNA]</scope>
    <source>
        <strain evidence="1 2">IBT 35679</strain>
    </source>
</reference>
<accession>A0AAD6CUF9</accession>
<dbReference type="EMBL" id="JAQIZZ010000006">
    <property type="protein sequence ID" value="KAJ5537486.1"/>
    <property type="molecule type" value="Genomic_DNA"/>
</dbReference>
<proteinExistence type="predicted"/>
<dbReference type="AlphaFoldDB" id="A0AAD6CUF9"/>
<keyword evidence="2" id="KW-1185">Reference proteome</keyword>
<evidence type="ECO:0000313" key="1">
    <source>
        <dbReference type="EMBL" id="KAJ5537486.1"/>
    </source>
</evidence>
<comment type="caution">
    <text evidence="1">The sequence shown here is derived from an EMBL/GenBank/DDBJ whole genome shotgun (WGS) entry which is preliminary data.</text>
</comment>
<organism evidence="1 2">
    <name type="scientific">Penicillium frequentans</name>
    <dbReference type="NCBI Taxonomy" id="3151616"/>
    <lineage>
        <taxon>Eukaryota</taxon>
        <taxon>Fungi</taxon>
        <taxon>Dikarya</taxon>
        <taxon>Ascomycota</taxon>
        <taxon>Pezizomycotina</taxon>
        <taxon>Eurotiomycetes</taxon>
        <taxon>Eurotiomycetidae</taxon>
        <taxon>Eurotiales</taxon>
        <taxon>Aspergillaceae</taxon>
        <taxon>Penicillium</taxon>
    </lineage>
</organism>
<gene>
    <name evidence="1" type="ORF">N7494_006965</name>
</gene>